<evidence type="ECO:0000256" key="5">
    <source>
        <dbReference type="SAM" id="MobiDB-lite"/>
    </source>
</evidence>
<keyword evidence="8" id="KW-1185">Reference proteome</keyword>
<accession>F0ZXU0</accession>
<dbReference type="OrthoDB" id="19923at2759"/>
<dbReference type="GO" id="GO:0005096">
    <property type="term" value="F:GTPase activator activity"/>
    <property type="evidence" value="ECO:0000318"/>
    <property type="project" value="GO_Central"/>
</dbReference>
<dbReference type="Proteomes" id="UP000001064">
    <property type="component" value="Unassembled WGS sequence"/>
</dbReference>
<feature type="compositionally biased region" description="Polar residues" evidence="5">
    <location>
        <begin position="480"/>
        <end position="513"/>
    </location>
</feature>
<dbReference type="eggNOG" id="KOG4270">
    <property type="taxonomic scope" value="Eukaryota"/>
</dbReference>
<evidence type="ECO:0000313" key="7">
    <source>
        <dbReference type="EMBL" id="EGC31237.1"/>
    </source>
</evidence>
<feature type="compositionally biased region" description="Low complexity" evidence="5">
    <location>
        <begin position="523"/>
        <end position="545"/>
    </location>
</feature>
<dbReference type="FunCoup" id="F0ZXU0">
    <property type="interactions" value="30"/>
</dbReference>
<name>F0ZXU0_DICPU</name>
<keyword evidence="2" id="KW-0343">GTPase activation</keyword>
<evidence type="ECO:0000259" key="6">
    <source>
        <dbReference type="PROSITE" id="PS50238"/>
    </source>
</evidence>
<dbReference type="InterPro" id="IPR008936">
    <property type="entry name" value="Rho_GTPase_activation_prot"/>
</dbReference>
<dbReference type="PANTHER" id="PTHR23176">
    <property type="entry name" value="RHO/RAC/CDC GTPASE-ACTIVATING PROTEIN"/>
    <property type="match status" value="1"/>
</dbReference>
<protein>
    <recommendedName>
        <fullName evidence="6">Rho-GAP domain-containing protein</fullName>
    </recommendedName>
</protein>
<proteinExistence type="predicted"/>
<dbReference type="SMART" id="SM00324">
    <property type="entry name" value="RhoGAP"/>
    <property type="match status" value="1"/>
</dbReference>
<comment type="function">
    <text evidence="4">Rho GTPase-activating protein involved in the signal transduction pathway.</text>
</comment>
<evidence type="ECO:0000256" key="2">
    <source>
        <dbReference type="ARBA" id="ARBA00022468"/>
    </source>
</evidence>
<dbReference type="PANTHER" id="PTHR23176:SF102">
    <property type="entry name" value="RHO GTPASE-ACTIVATING PROTEIN GACI"/>
    <property type="match status" value="1"/>
</dbReference>
<feature type="region of interest" description="Disordered" evidence="5">
    <location>
        <begin position="688"/>
        <end position="727"/>
    </location>
</feature>
<dbReference type="SUPFAM" id="SSF48350">
    <property type="entry name" value="GTPase activation domain, GAP"/>
    <property type="match status" value="1"/>
</dbReference>
<comment type="subcellular location">
    <subcellularLocation>
        <location evidence="1">Cytoplasm</location>
    </subcellularLocation>
</comment>
<dbReference type="EMBL" id="GL871267">
    <property type="protein sequence ID" value="EGC31237.1"/>
    <property type="molecule type" value="Genomic_DNA"/>
</dbReference>
<reference evidence="8" key="1">
    <citation type="journal article" date="2011" name="Genome Biol.">
        <title>Comparative genomics of the social amoebae Dictyostelium discoideum and Dictyostelium purpureum.</title>
        <authorList>
            <consortium name="US DOE Joint Genome Institute (JGI-PGF)"/>
            <person name="Sucgang R."/>
            <person name="Kuo A."/>
            <person name="Tian X."/>
            <person name="Salerno W."/>
            <person name="Parikh A."/>
            <person name="Feasley C.L."/>
            <person name="Dalin E."/>
            <person name="Tu H."/>
            <person name="Huang E."/>
            <person name="Barry K."/>
            <person name="Lindquist E."/>
            <person name="Shapiro H."/>
            <person name="Bruce D."/>
            <person name="Schmutz J."/>
            <person name="Salamov A."/>
            <person name="Fey P."/>
            <person name="Gaudet P."/>
            <person name="Anjard C."/>
            <person name="Babu M.M."/>
            <person name="Basu S."/>
            <person name="Bushmanova Y."/>
            <person name="van der Wel H."/>
            <person name="Katoh-Kurasawa M."/>
            <person name="Dinh C."/>
            <person name="Coutinho P.M."/>
            <person name="Saito T."/>
            <person name="Elias M."/>
            <person name="Schaap P."/>
            <person name="Kay R.R."/>
            <person name="Henrissat B."/>
            <person name="Eichinger L."/>
            <person name="Rivero F."/>
            <person name="Putnam N.H."/>
            <person name="West C.M."/>
            <person name="Loomis W.F."/>
            <person name="Chisholm R.L."/>
            <person name="Shaulsky G."/>
            <person name="Strassmann J.E."/>
            <person name="Queller D.C."/>
            <person name="Kuspa A."/>
            <person name="Grigoriev I.V."/>
        </authorList>
    </citation>
    <scope>NUCLEOTIDE SEQUENCE [LARGE SCALE GENOMIC DNA]</scope>
    <source>
        <strain evidence="8">QSDP1</strain>
    </source>
</reference>
<dbReference type="VEuPathDB" id="AmoebaDB:DICPUDRAFT_50285"/>
<dbReference type="CDD" id="cd00159">
    <property type="entry name" value="RhoGAP"/>
    <property type="match status" value="1"/>
</dbReference>
<dbReference type="OMA" id="QKGAFQM"/>
<dbReference type="SUPFAM" id="SSF103657">
    <property type="entry name" value="BAR/IMD domain-like"/>
    <property type="match status" value="1"/>
</dbReference>
<dbReference type="GO" id="GO:0007264">
    <property type="term" value="P:small GTPase-mediated signal transduction"/>
    <property type="evidence" value="ECO:0000318"/>
    <property type="project" value="GO_Central"/>
</dbReference>
<dbReference type="PROSITE" id="PS50238">
    <property type="entry name" value="RHOGAP"/>
    <property type="match status" value="1"/>
</dbReference>
<dbReference type="FunFam" id="1.10.555.10:FF:000108">
    <property type="entry name" value="Rho GTPase Activating protein"/>
    <property type="match status" value="1"/>
</dbReference>
<feature type="compositionally biased region" description="Low complexity" evidence="5">
    <location>
        <begin position="439"/>
        <end position="453"/>
    </location>
</feature>
<dbReference type="Gene3D" id="1.10.555.10">
    <property type="entry name" value="Rho GTPase activation protein"/>
    <property type="match status" value="1"/>
</dbReference>
<dbReference type="AlphaFoldDB" id="F0ZXU0"/>
<dbReference type="GO" id="GO:0005737">
    <property type="term" value="C:cytoplasm"/>
    <property type="evidence" value="ECO:0000318"/>
    <property type="project" value="GO_Central"/>
</dbReference>
<evidence type="ECO:0000256" key="1">
    <source>
        <dbReference type="ARBA" id="ARBA00004496"/>
    </source>
</evidence>
<dbReference type="CDD" id="cd07307">
    <property type="entry name" value="BAR"/>
    <property type="match status" value="1"/>
</dbReference>
<feature type="compositionally biased region" description="Basic and acidic residues" evidence="5">
    <location>
        <begin position="688"/>
        <end position="697"/>
    </location>
</feature>
<dbReference type="RefSeq" id="XP_003292240.1">
    <property type="nucleotide sequence ID" value="XM_003292192.1"/>
</dbReference>
<feature type="compositionally biased region" description="Polar residues" evidence="5">
    <location>
        <begin position="698"/>
        <end position="727"/>
    </location>
</feature>
<evidence type="ECO:0000256" key="4">
    <source>
        <dbReference type="ARBA" id="ARBA00037092"/>
    </source>
</evidence>
<dbReference type="InterPro" id="IPR027267">
    <property type="entry name" value="AH/BAR_dom_sf"/>
</dbReference>
<dbReference type="InParanoid" id="F0ZXU0"/>
<feature type="domain" description="Rho-GAP" evidence="6">
    <location>
        <begin position="224"/>
        <end position="417"/>
    </location>
</feature>
<gene>
    <name evidence="7" type="ORF">DICPUDRAFT_50285</name>
</gene>
<dbReference type="GeneID" id="10505992"/>
<dbReference type="GO" id="GO:0005886">
    <property type="term" value="C:plasma membrane"/>
    <property type="evidence" value="ECO:0000318"/>
    <property type="project" value="GO_Central"/>
</dbReference>
<sequence length="727" mass="81481">MNIKSLRKKNIQNLDQEEVYGKIKENVSHMDEIQKNLEKQQQTFFQMAQQSKQISESMKKYSMDSAYYNSRIPISDCLQKASEWQSTVGEVFNHLGNLLYDRTTQPLKETIRIQLEMVKDGKKRLKNLSTESRSSTNLKKDTENYDRACKETVQLYNDSELALENSTVQTVLSSFESYIDFFSKGSFQMAKIKTDIDNYKKVILETNKAAAKLRNYVPKKTFGVKLEEVFGREGNRVLPLFLDEIFKYLEKESIKVEGIFRVPAGRSSVEAFQQKIESGVPLELSSTVISDPHVVSSVLKLFLRSLPEPIIHHSIYSKYLPLSKQPVTQHIVELKRLVSSLPVCNQTLLKNVLNICSVVNQHKDVTKMDLNNLSVVIGPSILESIPNLKAEDLQKPETFAEFNALFSLMVENCTNIFPQTSVPSDLNTIGRARAQTEVSASKLSSPTSPTSPAINKPFSESPLKPTSTLNSSDFVIVEKSPTQLSENHSTNTGGTSSNLPSSPSQPASTNNSGAGVGGTGNATPLSSQSTPPSSSNNKRSNNKSNFKLDDYLTPIDMQIYYTNISCNLGRLKSNVDEIESVNEGIELIKIFKKISDEHTTSIKNLLNYSFVRDKPAVGNDEDRVTRIKKTLLYTYDITMDLISEANKTFESSSIEEPTDISKKLEESFKQLDEFLIVELAQKEKDIEKIKEKEKERNNSINSDKQDTSSNNSGGDSPLNTSLGQLTH</sequence>
<dbReference type="InterPro" id="IPR000198">
    <property type="entry name" value="RhoGAP_dom"/>
</dbReference>
<dbReference type="Pfam" id="PF00620">
    <property type="entry name" value="RhoGAP"/>
    <property type="match status" value="1"/>
</dbReference>
<feature type="region of interest" description="Disordered" evidence="5">
    <location>
        <begin position="437"/>
        <end position="545"/>
    </location>
</feature>
<feature type="compositionally biased region" description="Polar residues" evidence="5">
    <location>
        <begin position="464"/>
        <end position="473"/>
    </location>
</feature>
<evidence type="ECO:0000256" key="3">
    <source>
        <dbReference type="ARBA" id="ARBA00022490"/>
    </source>
</evidence>
<dbReference type="KEGG" id="dpp:DICPUDRAFT_50285"/>
<keyword evidence="3" id="KW-0963">Cytoplasm</keyword>
<organism evidence="7 8">
    <name type="scientific">Dictyostelium purpureum</name>
    <name type="common">Slime mold</name>
    <dbReference type="NCBI Taxonomy" id="5786"/>
    <lineage>
        <taxon>Eukaryota</taxon>
        <taxon>Amoebozoa</taxon>
        <taxon>Evosea</taxon>
        <taxon>Eumycetozoa</taxon>
        <taxon>Dictyostelia</taxon>
        <taxon>Dictyosteliales</taxon>
        <taxon>Dictyosteliaceae</taxon>
        <taxon>Dictyostelium</taxon>
    </lineage>
</organism>
<dbReference type="InterPro" id="IPR050729">
    <property type="entry name" value="Rho-GAP"/>
</dbReference>
<evidence type="ECO:0000313" key="8">
    <source>
        <dbReference type="Proteomes" id="UP000001064"/>
    </source>
</evidence>